<dbReference type="PROSITE" id="PS50042">
    <property type="entry name" value="CNMP_BINDING_3"/>
    <property type="match status" value="2"/>
</dbReference>
<dbReference type="OrthoDB" id="9779457at2"/>
<dbReference type="SUPFAM" id="SSF51206">
    <property type="entry name" value="cAMP-binding domain-like"/>
    <property type="match status" value="2"/>
</dbReference>
<dbReference type="InterPro" id="IPR018490">
    <property type="entry name" value="cNMP-bd_dom_sf"/>
</dbReference>
<dbReference type="PANTHER" id="PTHR45638">
    <property type="entry name" value="CYCLIC NUCLEOTIDE-GATED CATION CHANNEL SUBUNIT A"/>
    <property type="match status" value="1"/>
</dbReference>
<evidence type="ECO:0000313" key="2">
    <source>
        <dbReference type="EMBL" id="AWV89164.1"/>
    </source>
</evidence>
<dbReference type="Gene3D" id="2.60.120.10">
    <property type="entry name" value="Jelly Rolls"/>
    <property type="match status" value="2"/>
</dbReference>
<keyword evidence="1" id="KW-0813">Transport</keyword>
<evidence type="ECO:0000313" key="3">
    <source>
        <dbReference type="Proteomes" id="UP000249799"/>
    </source>
</evidence>
<accession>A0A2Z4FKF3</accession>
<dbReference type="SMART" id="SM00100">
    <property type="entry name" value="cNMP"/>
    <property type="match status" value="2"/>
</dbReference>
<sequence length="654" mass="72111">MTSKKLRKYLAYYQKTLREEPDNIEARLRLAAVFRDMGREVHAIEEYATASRLLAREGLALEAIAACKAILELAPDHTDTLMFLARMYARVPDATGGAARIARPLQAQPSSPNAGRLKPLSRPEPTAIAAQPFVLATPKQRGAGVAAAQANRRLNQPARVADQPHQETVVGNMGEEYEKYVASQRAERLSSQPTRSNVPVVNPENVRHTQEMDASDREVILRGATRVSQVDEVSDEMMTLSAEASAELSVSGEITAERELSANQADLRRTQDIDASDIILEETVAGDDAVRGTQDIDADDILLEEDVEDEPITDEFKVDSEDGAETFEAGVFNMKSLELEQERSGQWDDLAFLDELDDLYEVETPNTSDLTAIIDVNEPAPVLSVKRADLPNIPLFSDLNASTFVQLLEQMEYRVVPPDTYIIESGCTDPALFVIVRGTIVVERKLDDEKVELARMGEGEFFGEFALLTGRNELASVRAEGELALLEISKDVVHRIAETDPKIWDVLWDFYYVRVLNNMLTSSRIFRSMGDEARHNLINKFELKELAAGELLAGQGAYDDHVYIISLGEVQIEMPGEGGKPRVVDTLGEGEFLGLISGLANEPMVADVRAVGETALLGLAGEDFRRVVATSAEIEREVKAAVKMRRQRIGAAAE</sequence>
<dbReference type="Proteomes" id="UP000249799">
    <property type="component" value="Chromosome"/>
</dbReference>
<dbReference type="GO" id="GO:0044877">
    <property type="term" value="F:protein-containing complex binding"/>
    <property type="evidence" value="ECO:0007669"/>
    <property type="project" value="TreeGrafter"/>
</dbReference>
<protein>
    <submittedName>
        <fullName evidence="2">Uncharacterized protein</fullName>
    </submittedName>
</protein>
<dbReference type="AlphaFoldDB" id="A0A2Z4FKF3"/>
<dbReference type="EMBL" id="CP030032">
    <property type="protein sequence ID" value="AWV89164.1"/>
    <property type="molecule type" value="Genomic_DNA"/>
</dbReference>
<dbReference type="CDD" id="cd00038">
    <property type="entry name" value="CAP_ED"/>
    <property type="match status" value="2"/>
</dbReference>
<proteinExistence type="predicted"/>
<dbReference type="SUPFAM" id="SSF48452">
    <property type="entry name" value="TPR-like"/>
    <property type="match status" value="1"/>
</dbReference>
<dbReference type="Gene3D" id="1.25.40.10">
    <property type="entry name" value="Tetratricopeptide repeat domain"/>
    <property type="match status" value="1"/>
</dbReference>
<name>A0A2Z4FKF3_9DELT</name>
<keyword evidence="1" id="KW-0407">Ion channel</keyword>
<evidence type="ECO:0000256" key="1">
    <source>
        <dbReference type="ARBA" id="ARBA00023286"/>
    </source>
</evidence>
<dbReference type="GO" id="GO:0005221">
    <property type="term" value="F:intracellularly cyclic nucleotide-activated monoatomic cation channel activity"/>
    <property type="evidence" value="ECO:0007669"/>
    <property type="project" value="InterPro"/>
</dbReference>
<dbReference type="RefSeq" id="WP_111333446.1">
    <property type="nucleotide sequence ID" value="NZ_CP030032.1"/>
</dbReference>
<dbReference type="InterPro" id="IPR011990">
    <property type="entry name" value="TPR-like_helical_dom_sf"/>
</dbReference>
<reference evidence="2 3" key="1">
    <citation type="submission" date="2018-06" db="EMBL/GenBank/DDBJ databases">
        <title>Lujinxingia sediminis gen. nov. sp. nov., a new facultative anaerobic member of the class Deltaproteobacteria, and proposal of Lujinxingaceae fam. nov.</title>
        <authorList>
            <person name="Guo L.-Y."/>
            <person name="Li C.-M."/>
            <person name="Wang S."/>
            <person name="Du Z.-J."/>
        </authorList>
    </citation>
    <scope>NUCLEOTIDE SEQUENCE [LARGE SCALE GENOMIC DNA]</scope>
    <source>
        <strain evidence="2 3">FA350</strain>
    </source>
</reference>
<dbReference type="InterPro" id="IPR050866">
    <property type="entry name" value="CNG_cation_channel"/>
</dbReference>
<keyword evidence="1" id="KW-1071">Ligand-gated ion channel</keyword>
<dbReference type="InterPro" id="IPR000595">
    <property type="entry name" value="cNMP-bd_dom"/>
</dbReference>
<dbReference type="InterPro" id="IPR014710">
    <property type="entry name" value="RmlC-like_jellyroll"/>
</dbReference>
<dbReference type="Pfam" id="PF00027">
    <property type="entry name" value="cNMP_binding"/>
    <property type="match status" value="2"/>
</dbReference>
<gene>
    <name evidence="2" type="ORF">DN745_07360</name>
</gene>
<keyword evidence="3" id="KW-1185">Reference proteome</keyword>
<dbReference type="PANTHER" id="PTHR45638:SF11">
    <property type="entry name" value="CYCLIC NUCLEOTIDE-GATED CATION CHANNEL SUBUNIT A"/>
    <property type="match status" value="1"/>
</dbReference>
<dbReference type="KEGG" id="bsed:DN745_07360"/>
<keyword evidence="1" id="KW-0406">Ion transport</keyword>
<organism evidence="2 3">
    <name type="scientific">Bradymonas sediminis</name>
    <dbReference type="NCBI Taxonomy" id="1548548"/>
    <lineage>
        <taxon>Bacteria</taxon>
        <taxon>Deltaproteobacteria</taxon>
        <taxon>Bradymonadales</taxon>
        <taxon>Bradymonadaceae</taxon>
        <taxon>Bradymonas</taxon>
    </lineage>
</organism>